<dbReference type="InterPro" id="IPR002557">
    <property type="entry name" value="Chitin-bd_dom"/>
</dbReference>
<feature type="domain" description="Chitin-binding type-2" evidence="8">
    <location>
        <begin position="124"/>
        <end position="183"/>
    </location>
</feature>
<evidence type="ECO:0000256" key="5">
    <source>
        <dbReference type="ARBA" id="ARBA00023180"/>
    </source>
</evidence>
<feature type="domain" description="Chitin-binding type-2" evidence="8">
    <location>
        <begin position="56"/>
        <end position="114"/>
    </location>
</feature>
<sequence>MQSSKSGPRSQSRRVAPCQRRKIHDQQRFLSMASAGCRFILPLMVAAAIITKSQAQFRCPETKGFFPDPEQCDLYYACVDGQPEERLCKDGLVFRDDNPKKDFCDIPANVPCGDRTLLQEPQVSKQCPRANGYFKLDDPTSCDHFVNCIDGVAQLMPCPPGLVYEDKMATCVWPADATRLCEDVKRDALDDGFTCPEGDVAGPQGRILPHPTYPHPEDCAKFYICRNGVRPQKGQCEYGTVYNEDSFRCTDPDNVPGCEDYYKKKN</sequence>
<organism evidence="9 10">
    <name type="scientific">Cephus cinctus</name>
    <name type="common">Wheat stem sawfly</name>
    <dbReference type="NCBI Taxonomy" id="211228"/>
    <lineage>
        <taxon>Eukaryota</taxon>
        <taxon>Metazoa</taxon>
        <taxon>Ecdysozoa</taxon>
        <taxon>Arthropoda</taxon>
        <taxon>Hexapoda</taxon>
        <taxon>Insecta</taxon>
        <taxon>Pterygota</taxon>
        <taxon>Neoptera</taxon>
        <taxon>Endopterygota</taxon>
        <taxon>Hymenoptera</taxon>
        <taxon>Cephoidea</taxon>
        <taxon>Cephidae</taxon>
        <taxon>Cephus</taxon>
    </lineage>
</organism>
<keyword evidence="2" id="KW-0732">Signal</keyword>
<proteinExistence type="predicted"/>
<keyword evidence="1" id="KW-0147">Chitin-binding</keyword>
<keyword evidence="3" id="KW-0677">Repeat</keyword>
<dbReference type="SMART" id="SM00494">
    <property type="entry name" value="ChtBD2"/>
    <property type="match status" value="3"/>
</dbReference>
<dbReference type="Gene3D" id="2.170.140.10">
    <property type="entry name" value="Chitin binding domain"/>
    <property type="match status" value="3"/>
</dbReference>
<dbReference type="Proteomes" id="UP000694920">
    <property type="component" value="Unplaced"/>
</dbReference>
<dbReference type="PANTHER" id="PTHR23301">
    <property type="entry name" value="CHITIN BINDING PERITROPHIN-A"/>
    <property type="match status" value="1"/>
</dbReference>
<keyword evidence="7" id="KW-0812">Transmembrane</keyword>
<feature type="domain" description="Chitin-binding type-2" evidence="8">
    <location>
        <begin position="192"/>
        <end position="260"/>
    </location>
</feature>
<accession>A0AAJ7C187</accession>
<name>A0AAJ7C187_CEPCN</name>
<dbReference type="RefSeq" id="XP_015599398.1">
    <property type="nucleotide sequence ID" value="XM_015743912.2"/>
</dbReference>
<feature type="region of interest" description="Disordered" evidence="6">
    <location>
        <begin position="1"/>
        <end position="21"/>
    </location>
</feature>
<dbReference type="PROSITE" id="PS50940">
    <property type="entry name" value="CHIT_BIND_II"/>
    <property type="match status" value="3"/>
</dbReference>
<dbReference type="AlphaFoldDB" id="A0AAJ7C187"/>
<keyword evidence="7" id="KW-0472">Membrane</keyword>
<dbReference type="GO" id="GO:0008061">
    <property type="term" value="F:chitin binding"/>
    <property type="evidence" value="ECO:0007669"/>
    <property type="project" value="UniProtKB-KW"/>
</dbReference>
<evidence type="ECO:0000256" key="2">
    <source>
        <dbReference type="ARBA" id="ARBA00022729"/>
    </source>
</evidence>
<evidence type="ECO:0000313" key="10">
    <source>
        <dbReference type="RefSeq" id="XP_015599398.1"/>
    </source>
</evidence>
<gene>
    <name evidence="10" type="primary">LOC107269734</name>
</gene>
<evidence type="ECO:0000256" key="1">
    <source>
        <dbReference type="ARBA" id="ARBA00022669"/>
    </source>
</evidence>
<feature type="transmembrane region" description="Helical" evidence="7">
    <location>
        <begin position="29"/>
        <end position="50"/>
    </location>
</feature>
<keyword evidence="9" id="KW-1185">Reference proteome</keyword>
<evidence type="ECO:0000256" key="7">
    <source>
        <dbReference type="SAM" id="Phobius"/>
    </source>
</evidence>
<keyword evidence="7" id="KW-1133">Transmembrane helix</keyword>
<keyword evidence="4" id="KW-1015">Disulfide bond</keyword>
<evidence type="ECO:0000313" key="9">
    <source>
        <dbReference type="Proteomes" id="UP000694920"/>
    </source>
</evidence>
<reference evidence="10" key="1">
    <citation type="submission" date="2025-08" db="UniProtKB">
        <authorList>
            <consortium name="RefSeq"/>
        </authorList>
    </citation>
    <scope>IDENTIFICATION</scope>
</reference>
<keyword evidence="5" id="KW-0325">Glycoprotein</keyword>
<evidence type="ECO:0000256" key="3">
    <source>
        <dbReference type="ARBA" id="ARBA00022737"/>
    </source>
</evidence>
<dbReference type="KEGG" id="ccin:107269734"/>
<dbReference type="InterPro" id="IPR051940">
    <property type="entry name" value="Chitin_bind-dev_reg"/>
</dbReference>
<dbReference type="PANTHER" id="PTHR23301:SF110">
    <property type="entry name" value="LD43683P-RELATED"/>
    <property type="match status" value="1"/>
</dbReference>
<dbReference type="InterPro" id="IPR036508">
    <property type="entry name" value="Chitin-bd_dom_sf"/>
</dbReference>
<dbReference type="GO" id="GO:0005576">
    <property type="term" value="C:extracellular region"/>
    <property type="evidence" value="ECO:0007669"/>
    <property type="project" value="InterPro"/>
</dbReference>
<evidence type="ECO:0000256" key="6">
    <source>
        <dbReference type="SAM" id="MobiDB-lite"/>
    </source>
</evidence>
<dbReference type="SUPFAM" id="SSF57625">
    <property type="entry name" value="Invertebrate chitin-binding proteins"/>
    <property type="match status" value="3"/>
</dbReference>
<evidence type="ECO:0000256" key="4">
    <source>
        <dbReference type="ARBA" id="ARBA00023157"/>
    </source>
</evidence>
<feature type="compositionally biased region" description="Polar residues" evidence="6">
    <location>
        <begin position="1"/>
        <end position="10"/>
    </location>
</feature>
<dbReference type="GeneID" id="107269734"/>
<evidence type="ECO:0000259" key="8">
    <source>
        <dbReference type="PROSITE" id="PS50940"/>
    </source>
</evidence>
<dbReference type="Pfam" id="PF01607">
    <property type="entry name" value="CBM_14"/>
    <property type="match status" value="3"/>
</dbReference>
<protein>
    <submittedName>
        <fullName evidence="10">Protein obstructor-E</fullName>
    </submittedName>
</protein>